<keyword evidence="3" id="KW-0687">Ribonucleoprotein</keyword>
<dbReference type="PANTHER" id="PTHR12059:SF5">
    <property type="entry name" value="LARGE RIBOSOMAL SUBUNIT PROTEIN UL23M"/>
    <property type="match status" value="1"/>
</dbReference>
<feature type="region of interest" description="Disordered" evidence="2">
    <location>
        <begin position="68"/>
        <end position="90"/>
    </location>
</feature>
<dbReference type="GO" id="GO:0005762">
    <property type="term" value="C:mitochondrial large ribosomal subunit"/>
    <property type="evidence" value="ECO:0007669"/>
    <property type="project" value="TreeGrafter"/>
</dbReference>
<feature type="region of interest" description="Disordered" evidence="2">
    <location>
        <begin position="190"/>
        <end position="331"/>
    </location>
</feature>
<feature type="compositionally biased region" description="Basic and acidic residues" evidence="2">
    <location>
        <begin position="304"/>
        <end position="322"/>
    </location>
</feature>
<comment type="caution">
    <text evidence="3">The sequence shown here is derived from an EMBL/GenBank/DDBJ whole genome shotgun (WGS) entry which is preliminary data.</text>
</comment>
<dbReference type="OrthoDB" id="275582at2759"/>
<evidence type="ECO:0000256" key="2">
    <source>
        <dbReference type="SAM" id="MobiDB-lite"/>
    </source>
</evidence>
<feature type="compositionally biased region" description="Basic residues" evidence="2">
    <location>
        <begin position="210"/>
        <end position="221"/>
    </location>
</feature>
<feature type="compositionally biased region" description="Low complexity" evidence="2">
    <location>
        <begin position="74"/>
        <end position="87"/>
    </location>
</feature>
<keyword evidence="4" id="KW-1185">Reference proteome</keyword>
<evidence type="ECO:0000256" key="1">
    <source>
        <dbReference type="ARBA" id="ARBA00041375"/>
    </source>
</evidence>
<dbReference type="InterPro" id="IPR012677">
    <property type="entry name" value="Nucleotide-bd_a/b_plait_sf"/>
</dbReference>
<dbReference type="PANTHER" id="PTHR12059">
    <property type="entry name" value="RIBOSOMAL PROTEIN L23-RELATED"/>
    <property type="match status" value="1"/>
</dbReference>
<gene>
    <name evidence="3" type="ORF">J0S82_004282</name>
</gene>
<dbReference type="GO" id="GO:0032543">
    <property type="term" value="P:mitochondrial translation"/>
    <property type="evidence" value="ECO:0007669"/>
    <property type="project" value="TreeGrafter"/>
</dbReference>
<sequence>SQPSLHARWSGRGPGSVASCPRPCARGRCGPGTLPWTNGPWGLLPCPGQAHAGQSGRVTRPRLPTGTRCTSWGAPSSASSAQTSSSSWCGPARPSPRTLCSSGSPWSEPRGGCGCPAGRLPWGPTPACAHGSHVPLSAPRMTRVDLRNYLERIYSVPVAAVRTRVQHGGCQGSPEWGEGRPWTPVLLLPLSRRGPAGRAGVSSQPAPTGSHRKRDHRNSRVKRPDYKVAYVQLVSGRGVPGGGQEGRAPQARPSGEGGSEPLSGSCSPVTAARPVAHGQTFTFPDLFPDTPRSPEGGPEDADNVQDRLLEEQRRRESCDPRRGGVPSWFGL</sequence>
<dbReference type="AlphaFoldDB" id="A0A8J6DMM3"/>
<dbReference type="Proteomes" id="UP000700334">
    <property type="component" value="Unassembled WGS sequence"/>
</dbReference>
<organism evidence="3 4">
    <name type="scientific">Galemys pyrenaicus</name>
    <name type="common">Iberian desman</name>
    <name type="synonym">Pyrenean desman</name>
    <dbReference type="NCBI Taxonomy" id="202257"/>
    <lineage>
        <taxon>Eukaryota</taxon>
        <taxon>Metazoa</taxon>
        <taxon>Chordata</taxon>
        <taxon>Craniata</taxon>
        <taxon>Vertebrata</taxon>
        <taxon>Euteleostomi</taxon>
        <taxon>Mammalia</taxon>
        <taxon>Eutheria</taxon>
        <taxon>Laurasiatheria</taxon>
        <taxon>Eulipotyphla</taxon>
        <taxon>Talpidae</taxon>
        <taxon>Galemys</taxon>
    </lineage>
</organism>
<feature type="non-terminal residue" evidence="3">
    <location>
        <position position="331"/>
    </location>
</feature>
<feature type="region of interest" description="Disordered" evidence="2">
    <location>
        <begin position="1"/>
        <end position="21"/>
    </location>
</feature>
<name>A0A8J6DMM3_GALPY</name>
<evidence type="ECO:0000313" key="4">
    <source>
        <dbReference type="Proteomes" id="UP000700334"/>
    </source>
</evidence>
<keyword evidence="3" id="KW-0689">Ribosomal protein</keyword>
<reference evidence="3" key="1">
    <citation type="journal article" date="2021" name="Evol. Appl.">
        <title>The genome of the Pyrenean desman and the effects of bottlenecks and inbreeding on the genomic landscape of an endangered species.</title>
        <authorList>
            <person name="Escoda L."/>
            <person name="Castresana J."/>
        </authorList>
    </citation>
    <scope>NUCLEOTIDE SEQUENCE</scope>
    <source>
        <strain evidence="3">IBE-C5619</strain>
    </source>
</reference>
<proteinExistence type="predicted"/>
<dbReference type="Gene3D" id="3.30.70.330">
    <property type="match status" value="2"/>
</dbReference>
<dbReference type="InterPro" id="IPR013025">
    <property type="entry name" value="Ribosomal_uL23-like"/>
</dbReference>
<dbReference type="EMBL" id="JAGFMF010011757">
    <property type="protein sequence ID" value="KAG8513864.1"/>
    <property type="molecule type" value="Genomic_DNA"/>
</dbReference>
<feature type="compositionally biased region" description="Low complexity" evidence="2">
    <location>
        <begin position="259"/>
        <end position="268"/>
    </location>
</feature>
<accession>A0A8J6DMM3</accession>
<dbReference type="GO" id="GO:0003735">
    <property type="term" value="F:structural constituent of ribosome"/>
    <property type="evidence" value="ECO:0007669"/>
    <property type="project" value="InterPro"/>
</dbReference>
<evidence type="ECO:0000313" key="3">
    <source>
        <dbReference type="EMBL" id="KAG8513864.1"/>
    </source>
</evidence>
<protein>
    <recommendedName>
        <fullName evidence="1">39S ribosomal protein L23, mitochondrial</fullName>
    </recommendedName>
</protein>